<dbReference type="CDD" id="cd23021">
    <property type="entry name" value="zf-HIT_IN80B"/>
    <property type="match status" value="1"/>
</dbReference>
<feature type="region of interest" description="Disordered" evidence="1">
    <location>
        <begin position="386"/>
        <end position="479"/>
    </location>
</feature>
<sequence>MDNFRGFGLGKAFRKQRTNLYRRPQNESQMLLDCPDNSSISSTPQSDSLSRASSHDIVDYGNISGASYSNLSGTETAMNQGVEDGNSGDFRSSDTEQKDGQIDMNRFSEGYVTASHIEDPQISGTVICNNHSGLHGIVSDGAGSDNKVKTVKLKVGGVTRTIHTSVAGSSSTKSSSSSDAPQPWQPKENTGGHHPSYTGKAIGLRGIPWKDFAKTGFSIRRVDSLQDQLPGQIAPLKQFRKYKPVHKSKPVLKRHLSDDEEDDDDDEIRYLEKLKSSKYSAIYSAGYEGVDEPGSKKERKISRVLSQTTNGYGAGISDYNSLKARKGMKKSKSARESQDTDSEEGAVLSDTELEPKKKQQRKEFIDFSVDGGTKLAVTTRQQAIQTGKDISSSAGLSAIGFPHGLPPPPPKKQKEKLSEVEQQLKKAEAAQRRRMQAEKAARESEAEAIRKILGQDSNRKKREDKLKKRQEELAQERNATATALSSSTIRWVMGPSGNVVTFPNEMGLPSIFEPKACSYPPPREKCAGPSCMNTYKYRDSKSKLPLCSLQCYKAIREKIQPLSAC</sequence>
<dbReference type="GO" id="GO:0031011">
    <property type="term" value="C:Ino80 complex"/>
    <property type="evidence" value="ECO:0007669"/>
    <property type="project" value="InterPro"/>
</dbReference>
<accession>A0A314L4R6</accession>
<evidence type="ECO:0000313" key="3">
    <source>
        <dbReference type="EMBL" id="OIT35974.1"/>
    </source>
</evidence>
<feature type="region of interest" description="Disordered" evidence="1">
    <location>
        <begin position="76"/>
        <end position="103"/>
    </location>
</feature>
<proteinExistence type="predicted"/>
<feature type="compositionally biased region" description="Basic and acidic residues" evidence="1">
    <location>
        <begin position="91"/>
        <end position="101"/>
    </location>
</feature>
<feature type="region of interest" description="Disordered" evidence="1">
    <location>
        <begin position="15"/>
        <end position="53"/>
    </location>
</feature>
<name>A0A314L4R6_NICAT</name>
<dbReference type="Pfam" id="PF04795">
    <property type="entry name" value="PAPA-1"/>
    <property type="match status" value="1"/>
</dbReference>
<feature type="compositionally biased region" description="Polar residues" evidence="1">
    <location>
        <begin position="386"/>
        <end position="395"/>
    </location>
</feature>
<dbReference type="Gramene" id="OIT35974">
    <property type="protein sequence ID" value="OIT35974"/>
    <property type="gene ID" value="A4A49_34608"/>
</dbReference>
<reference evidence="3" key="1">
    <citation type="submission" date="2016-11" db="EMBL/GenBank/DDBJ databases">
        <title>The genome of Nicotiana attenuata.</title>
        <authorList>
            <person name="Xu S."/>
            <person name="Brockmoeller T."/>
            <person name="Gaquerel E."/>
            <person name="Navarro A."/>
            <person name="Kuhl H."/>
            <person name="Gase K."/>
            <person name="Ling Z."/>
            <person name="Zhou W."/>
            <person name="Kreitzer C."/>
            <person name="Stanke M."/>
            <person name="Tang H."/>
            <person name="Lyons E."/>
            <person name="Pandey P."/>
            <person name="Pandey S.P."/>
            <person name="Timmermann B."/>
            <person name="Baldwin I.T."/>
        </authorList>
    </citation>
    <scope>NUCLEOTIDE SEQUENCE [LARGE SCALE GENOMIC DNA]</scope>
    <source>
        <strain evidence="3">UT</strain>
    </source>
</reference>
<dbReference type="EMBL" id="MJEQ01000490">
    <property type="protein sequence ID" value="OIT35974.1"/>
    <property type="molecule type" value="Genomic_DNA"/>
</dbReference>
<dbReference type="Proteomes" id="UP000187609">
    <property type="component" value="Unassembled WGS sequence"/>
</dbReference>
<dbReference type="Pfam" id="PF04438">
    <property type="entry name" value="zf-HIT"/>
    <property type="match status" value="1"/>
</dbReference>
<organism evidence="3 4">
    <name type="scientific">Nicotiana attenuata</name>
    <name type="common">Coyote tobacco</name>
    <dbReference type="NCBI Taxonomy" id="49451"/>
    <lineage>
        <taxon>Eukaryota</taxon>
        <taxon>Viridiplantae</taxon>
        <taxon>Streptophyta</taxon>
        <taxon>Embryophyta</taxon>
        <taxon>Tracheophyta</taxon>
        <taxon>Spermatophyta</taxon>
        <taxon>Magnoliopsida</taxon>
        <taxon>eudicotyledons</taxon>
        <taxon>Gunneridae</taxon>
        <taxon>Pentapetalae</taxon>
        <taxon>asterids</taxon>
        <taxon>lamiids</taxon>
        <taxon>Solanales</taxon>
        <taxon>Solanaceae</taxon>
        <taxon>Nicotianoideae</taxon>
        <taxon>Nicotianeae</taxon>
        <taxon>Nicotiana</taxon>
    </lineage>
</organism>
<dbReference type="PANTHER" id="PTHR21561">
    <property type="entry name" value="INO80 COMPLEX SUBUNIT B"/>
    <property type="match status" value="1"/>
</dbReference>
<dbReference type="OrthoDB" id="2021186at2759"/>
<dbReference type="SMR" id="A0A314L4R6"/>
<feature type="compositionally biased region" description="Low complexity" evidence="1">
    <location>
        <begin position="169"/>
        <end position="178"/>
    </location>
</feature>
<feature type="domain" description="INO80 complex subunit B-like conserved region" evidence="2">
    <location>
        <begin position="421"/>
        <end position="506"/>
    </location>
</feature>
<protein>
    <recommendedName>
        <fullName evidence="2">INO80 complex subunit B-like conserved region domain-containing protein</fullName>
    </recommendedName>
</protein>
<dbReference type="InterPro" id="IPR006880">
    <property type="entry name" value="INO80B_C"/>
</dbReference>
<gene>
    <name evidence="3" type="ORF">A4A49_34608</name>
</gene>
<dbReference type="KEGG" id="nau:109242661"/>
<dbReference type="PANTHER" id="PTHR21561:SF14">
    <property type="entry name" value="HIT ZINC FINGER AND PAPA-1-LIKE DOMAIN-CONTAINING PROTEIN"/>
    <property type="match status" value="1"/>
</dbReference>
<dbReference type="STRING" id="49451.A0A314L4R6"/>
<dbReference type="AlphaFoldDB" id="A0A314L4R6"/>
<evidence type="ECO:0000256" key="1">
    <source>
        <dbReference type="SAM" id="MobiDB-lite"/>
    </source>
</evidence>
<dbReference type="InterPro" id="IPR007529">
    <property type="entry name" value="Znf_HIT"/>
</dbReference>
<dbReference type="GO" id="GO:0006338">
    <property type="term" value="P:chromatin remodeling"/>
    <property type="evidence" value="ECO:0007669"/>
    <property type="project" value="InterPro"/>
</dbReference>
<evidence type="ECO:0000313" key="4">
    <source>
        <dbReference type="Proteomes" id="UP000187609"/>
    </source>
</evidence>
<dbReference type="SMART" id="SM01406">
    <property type="entry name" value="PAPA-1"/>
    <property type="match status" value="1"/>
</dbReference>
<feature type="compositionally biased region" description="Polar residues" evidence="1">
    <location>
        <begin position="36"/>
        <end position="52"/>
    </location>
</feature>
<feature type="region of interest" description="Disordered" evidence="1">
    <location>
        <begin position="164"/>
        <end position="199"/>
    </location>
</feature>
<dbReference type="CDD" id="cd22265">
    <property type="entry name" value="UDM1_RNF168"/>
    <property type="match status" value="1"/>
</dbReference>
<feature type="compositionally biased region" description="Basic and acidic residues" evidence="1">
    <location>
        <begin position="415"/>
        <end position="450"/>
    </location>
</feature>
<evidence type="ECO:0000259" key="2">
    <source>
        <dbReference type="SMART" id="SM01406"/>
    </source>
</evidence>
<feature type="compositionally biased region" description="Basic and acidic residues" evidence="1">
    <location>
        <begin position="457"/>
        <end position="475"/>
    </location>
</feature>
<keyword evidence="4" id="KW-1185">Reference proteome</keyword>
<comment type="caution">
    <text evidence="3">The sequence shown here is derived from an EMBL/GenBank/DDBJ whole genome shotgun (WGS) entry which is preliminary data.</text>
</comment>
<feature type="region of interest" description="Disordered" evidence="1">
    <location>
        <begin position="327"/>
        <end position="360"/>
    </location>
</feature>
<dbReference type="InterPro" id="IPR029523">
    <property type="entry name" value="INO80B/Ies2"/>
</dbReference>